<gene>
    <name evidence="1" type="ORF">BMW23_0835</name>
</gene>
<keyword evidence="2" id="KW-1185">Reference proteome</keyword>
<proteinExistence type="predicted"/>
<accession>A0A2H4UVE0</accession>
<reference evidence="1" key="1">
    <citation type="journal article" date="2017" name="Elife">
        <title>The kinetoplastid-infecting Bodo saltans virus (BsV), a window into the most abundant giant viruses in the sea.</title>
        <authorList>
            <person name="Deeg C.M."/>
            <person name="Chow C.-E.T."/>
            <person name="Suttle C.A."/>
        </authorList>
    </citation>
    <scope>NUCLEOTIDE SEQUENCE</scope>
    <source>
        <strain evidence="1">NG1</strain>
    </source>
</reference>
<organism evidence="1">
    <name type="scientific">Bodo saltans virus</name>
    <dbReference type="NCBI Taxonomy" id="2024608"/>
    <lineage>
        <taxon>Viruses</taxon>
        <taxon>Varidnaviria</taxon>
        <taxon>Bamfordvirae</taxon>
        <taxon>Nucleocytoviricota</taxon>
        <taxon>Megaviricetes</taxon>
        <taxon>Imitervirales</taxon>
        <taxon>Mimiviridae</taxon>
        <taxon>Klosneuvirinae</taxon>
        <taxon>Theiavirus</taxon>
        <taxon>Theiavirus salishense</taxon>
    </lineage>
</organism>
<protein>
    <recommendedName>
        <fullName evidence="3">Exocyst complex component Sec6</fullName>
    </recommendedName>
</protein>
<name>A0A2H4UVE0_9VIRU</name>
<sequence>MGSCSSCFFESESDDYELCQTPKKIFDLRRNVGKKSQIKIAMRNEITELFNQIDNHTMITKEYDRIVKSDDTFVLLEGCNFLKRFLLSSIDNDVYENNNIPVDVTQFNCTKKAKFEIAKHRILKKKHCNKHKIKKDEKMENAFNDVDEKDNEKDDENDVLEKREESINNSVEIENIDALELNDIDKYVKFIDKYKFKELYDLLLDLNEKKEYDFTSHKHIAISQRLFDKMEKTISNFTMTCFMFIITEEDNNEYDNSDKYELFSPYKKREIQDDIFYIIDLELASTKLSSEIYFTNEKIEQIIRKSVHNALIELYFYTDDNDEVKLKTNYNLFSDIIEIFEDEKNKLKTCDIFELIISSFENIYETMVGITKNAKFVIDELDNIICSHFTKILQQPKLMTDIMTKCNYLLNEYINNKCIKKNIMVLKNSSLSETSWKAIQLKYKFLSEIVQSLNEYTVQLVTNIVNATVKDTKTEYKKSEKTKIPFDIFNVIQQNVPMLLKEVYMNKDDGMLNKLAQIVSNAFCNYNMYMEKINGELYTTTTNTILIDDLAYVIIPHINDNLFIISEFPVLEKYFDEKITDNSKTMIQLVFDMMITNCKDTIENNINKFFETYMLYHDIDFMELFINGKWYDKEQHNRPLFKILQKANIFIEIFEKLNSTMSIKLNDTKKNIIIRDIVCNRLYNIIKTKYIGNFIINIKKLTKERAKKRLNEDLILFNDFSQNKYVSFDKYLGAISTCIKIFINDITIDKILALTQESNFDREICQKIITLKKDITPTLQKQLLDVMMYVPSSVVSVLK</sequence>
<dbReference type="EMBL" id="MF782455">
    <property type="protein sequence ID" value="ATZ80881.1"/>
    <property type="molecule type" value="Genomic_DNA"/>
</dbReference>
<evidence type="ECO:0000313" key="1">
    <source>
        <dbReference type="EMBL" id="ATZ80881.1"/>
    </source>
</evidence>
<dbReference type="Proteomes" id="UP000240325">
    <property type="component" value="Segment"/>
</dbReference>
<evidence type="ECO:0008006" key="3">
    <source>
        <dbReference type="Google" id="ProtNLM"/>
    </source>
</evidence>
<evidence type="ECO:0000313" key="2">
    <source>
        <dbReference type="Proteomes" id="UP000240325"/>
    </source>
</evidence>